<dbReference type="Gene3D" id="3.30.710.10">
    <property type="entry name" value="Potassium Channel Kv1.1, Chain A"/>
    <property type="match status" value="1"/>
</dbReference>
<dbReference type="AlphaFoldDB" id="M8BVJ8"/>
<protein>
    <submittedName>
        <fullName evidence="5">SKP1-like protein 11</fullName>
    </submittedName>
</protein>
<dbReference type="InterPro" id="IPR046533">
    <property type="entry name" value="DUF6598"/>
</dbReference>
<evidence type="ECO:0000256" key="2">
    <source>
        <dbReference type="ARBA" id="ARBA00009993"/>
    </source>
</evidence>
<sequence length="661" mass="74492">MAAAAAEEEGEENLMPQEEGMVALRSQEGVDFVVPSEEARLSMFLHRRIELDPDNYFVPADGDETKYTPILLRSIRAEVLSKVLEYCKQSYASCRWDGAHHLNHNETLYDLILASDYLEVHRLLDLSCQTLANKIKGKSPREIGNILNITGVFAPELNEEHSSRCCTTNMVTAAMEVISKKKPSVNQELKLAEKALQALDVVRRQEFTAYDPVLRRLKRNRVDIFNLAFFDIYKETSFSRGPQLHKITPMHESVVRSCVNVIYIKVRESDVGFPINIFGTIIARDQVDYRCVYLFRREMDDPQFISSADDMLSLMDPCRGLVPEDKVYFEVDLKIKCDGGMIKDFSKGVGVFDWIRLYPGKERLTFGVYSHISTVEFLCEQVYSPVEATIAINILKGSCSISRVVASTPGNFKDHIILYEAACSPIVIESGGSVPLTRRVVAVSLDHKLALFIVGGDVLEHLALTLGHSHEVVNRRMGCAELEVKVAWTSVPVEAHFFLIIRNLAFRYFYRRRADCGGTVVSYLWLLEFSNGKGAELGKRRFYEAKVCRWDMVFLMQPIRRCIMLEEVTDSDVPMEPLPYSVNTPPAGMEQNLCGRGTGAMQEGVLATSFDGQICAAGAPAPCKREYSPQASTVGRKYGSYSSRMDQQIRYQVGYQNSVNN</sequence>
<feature type="domain" description="DUF6598" evidence="4">
    <location>
        <begin position="259"/>
        <end position="454"/>
    </location>
</feature>
<evidence type="ECO:0000313" key="5">
    <source>
        <dbReference type="EnsemblPlants" id="EMT06962"/>
    </source>
</evidence>
<dbReference type="InterPro" id="IPR016072">
    <property type="entry name" value="Skp1_comp_dimer"/>
</dbReference>
<dbReference type="PANTHER" id="PTHR33065:SF207">
    <property type="entry name" value="DUF6598 DOMAIN-CONTAINING PROTEIN"/>
    <property type="match status" value="1"/>
</dbReference>
<evidence type="ECO:0000259" key="4">
    <source>
        <dbReference type="Pfam" id="PF20241"/>
    </source>
</evidence>
<dbReference type="Pfam" id="PF01466">
    <property type="entry name" value="Skp1"/>
    <property type="match status" value="1"/>
</dbReference>
<organism evidence="5">
    <name type="scientific">Aegilops tauschii</name>
    <name type="common">Tausch's goatgrass</name>
    <name type="synonym">Aegilops squarrosa</name>
    <dbReference type="NCBI Taxonomy" id="37682"/>
    <lineage>
        <taxon>Eukaryota</taxon>
        <taxon>Viridiplantae</taxon>
        <taxon>Streptophyta</taxon>
        <taxon>Embryophyta</taxon>
        <taxon>Tracheophyta</taxon>
        <taxon>Spermatophyta</taxon>
        <taxon>Magnoliopsida</taxon>
        <taxon>Liliopsida</taxon>
        <taxon>Poales</taxon>
        <taxon>Poaceae</taxon>
        <taxon>BOP clade</taxon>
        <taxon>Pooideae</taxon>
        <taxon>Triticodae</taxon>
        <taxon>Triticeae</taxon>
        <taxon>Triticinae</taxon>
        <taxon>Aegilops</taxon>
    </lineage>
</organism>
<evidence type="ECO:0000259" key="3">
    <source>
        <dbReference type="Pfam" id="PF01466"/>
    </source>
</evidence>
<proteinExistence type="inferred from homology"/>
<dbReference type="Pfam" id="PF20241">
    <property type="entry name" value="DUF6598"/>
    <property type="match status" value="1"/>
</dbReference>
<name>M8BVJ8_AEGTA</name>
<evidence type="ECO:0000256" key="1">
    <source>
        <dbReference type="ARBA" id="ARBA00004906"/>
    </source>
</evidence>
<dbReference type="EnsemblPlants" id="EMT06962">
    <property type="protein sequence ID" value="EMT06962"/>
    <property type="gene ID" value="F775_06049"/>
</dbReference>
<reference evidence="5" key="1">
    <citation type="submission" date="2015-06" db="UniProtKB">
        <authorList>
            <consortium name="EnsemblPlants"/>
        </authorList>
    </citation>
    <scope>IDENTIFICATION</scope>
</reference>
<comment type="pathway">
    <text evidence="1">Protein modification; protein ubiquitination.</text>
</comment>
<dbReference type="InterPro" id="IPR036296">
    <property type="entry name" value="SKP1-like_dim_sf"/>
</dbReference>
<comment type="similarity">
    <text evidence="2">Belongs to the SKP1 family.</text>
</comment>
<dbReference type="SMART" id="SM00512">
    <property type="entry name" value="Skp1"/>
    <property type="match status" value="1"/>
</dbReference>
<accession>M8BVJ8</accession>
<dbReference type="InterPro" id="IPR011333">
    <property type="entry name" value="SKP1/BTB/POZ_sf"/>
</dbReference>
<dbReference type="GO" id="GO:0009867">
    <property type="term" value="P:jasmonic acid mediated signaling pathway"/>
    <property type="evidence" value="ECO:0007669"/>
    <property type="project" value="UniProtKB-ARBA"/>
</dbReference>
<dbReference type="GO" id="GO:0006511">
    <property type="term" value="P:ubiquitin-dependent protein catabolic process"/>
    <property type="evidence" value="ECO:0007669"/>
    <property type="project" value="InterPro"/>
</dbReference>
<feature type="domain" description="SKP1 component dimerisation" evidence="3">
    <location>
        <begin position="122"/>
        <end position="157"/>
    </location>
</feature>
<dbReference type="PANTHER" id="PTHR33065">
    <property type="entry name" value="OS07G0486400 PROTEIN"/>
    <property type="match status" value="1"/>
</dbReference>
<dbReference type="SUPFAM" id="SSF81382">
    <property type="entry name" value="Skp1 dimerisation domain-like"/>
    <property type="match status" value="1"/>
</dbReference>
<dbReference type="SUPFAM" id="SSF54695">
    <property type="entry name" value="POZ domain"/>
    <property type="match status" value="1"/>
</dbReference>
<dbReference type="InterPro" id="IPR001232">
    <property type="entry name" value="SKP1-like"/>
</dbReference>